<dbReference type="Proteomes" id="UP000271937">
    <property type="component" value="Unassembled WGS sequence"/>
</dbReference>
<reference evidence="3 4" key="1">
    <citation type="submission" date="2018-11" db="EMBL/GenBank/DDBJ databases">
        <title>Flavobacterium sp. nov., YIM 102600 draft genome.</title>
        <authorList>
            <person name="Li G."/>
            <person name="Jiang Y."/>
        </authorList>
    </citation>
    <scope>NUCLEOTIDE SEQUENCE [LARGE SCALE GENOMIC DNA]</scope>
    <source>
        <strain evidence="3 4">YIM 102600</strain>
    </source>
</reference>
<keyword evidence="4" id="KW-1185">Reference proteome</keyword>
<evidence type="ECO:0000256" key="2">
    <source>
        <dbReference type="SAM" id="SignalP"/>
    </source>
</evidence>
<accession>A0A3P3WF00</accession>
<dbReference type="OrthoDB" id="1466811at2"/>
<evidence type="ECO:0000313" key="3">
    <source>
        <dbReference type="EMBL" id="RRJ93721.1"/>
    </source>
</evidence>
<evidence type="ECO:0000313" key="4">
    <source>
        <dbReference type="Proteomes" id="UP000271937"/>
    </source>
</evidence>
<sequence length="357" mass="41160">MQKIIFYAVATLCLFASKTFAQETFEQRARVIAEKIETITKEEKDALKAEVEDINKQLDNDQITQEQADAKKEAFATIRANNIETKVSLEEAKLTQLVKEKVEGKVASDSVEGKQFGIFWKSNGKNSEAYKKKQDSLYEIRSDRRTTSQLVFASGFNNTINEGDLGTLNDSDFKFYDSQFYEWGITFNTRLAKNRNLLHAKYGLSLMYNNLRATDNRSFVVNGNQTELDENSIHLKESRFRNVYLVLPLHLEFDFSKKKIDGDKVYFRSHESFRFGIGGYAGAHLKSKQILRYEIDDRNVKERTKGDFNANNFIYGLSAYIGYKQVSLYAKYDLSPLFKDNAMEQNNVSLGLRFDFN</sequence>
<feature type="chain" id="PRO_5018004488" description="PorT family protein" evidence="2">
    <location>
        <begin position="22"/>
        <end position="357"/>
    </location>
</feature>
<keyword evidence="1" id="KW-0175">Coiled coil</keyword>
<dbReference type="RefSeq" id="WP_125011500.1">
    <property type="nucleotide sequence ID" value="NZ_RQVR01000002.1"/>
</dbReference>
<protein>
    <recommendedName>
        <fullName evidence="5">PorT family protein</fullName>
    </recommendedName>
</protein>
<feature type="coiled-coil region" evidence="1">
    <location>
        <begin position="37"/>
        <end position="100"/>
    </location>
</feature>
<name>A0A3P3WF00_9FLAO</name>
<dbReference type="EMBL" id="RQVR01000002">
    <property type="protein sequence ID" value="RRJ93721.1"/>
    <property type="molecule type" value="Genomic_DNA"/>
</dbReference>
<gene>
    <name evidence="3" type="ORF">EG849_02460</name>
</gene>
<proteinExistence type="predicted"/>
<feature type="signal peptide" evidence="2">
    <location>
        <begin position="1"/>
        <end position="21"/>
    </location>
</feature>
<evidence type="ECO:0008006" key="5">
    <source>
        <dbReference type="Google" id="ProtNLM"/>
    </source>
</evidence>
<organism evidence="3 4">
    <name type="scientific">Flavobacterium macacae</name>
    <dbReference type="NCBI Taxonomy" id="2488993"/>
    <lineage>
        <taxon>Bacteria</taxon>
        <taxon>Pseudomonadati</taxon>
        <taxon>Bacteroidota</taxon>
        <taxon>Flavobacteriia</taxon>
        <taxon>Flavobacteriales</taxon>
        <taxon>Flavobacteriaceae</taxon>
        <taxon>Flavobacterium</taxon>
    </lineage>
</organism>
<keyword evidence="2" id="KW-0732">Signal</keyword>
<evidence type="ECO:0000256" key="1">
    <source>
        <dbReference type="SAM" id="Coils"/>
    </source>
</evidence>
<dbReference type="AlphaFoldDB" id="A0A3P3WF00"/>
<comment type="caution">
    <text evidence="3">The sequence shown here is derived from an EMBL/GenBank/DDBJ whole genome shotgun (WGS) entry which is preliminary data.</text>
</comment>